<dbReference type="PANTHER" id="PTHR47481:SF33">
    <property type="entry name" value="RETROTRANSPOSON COPIA-LIKE N-TERMINAL DOMAIN-CONTAINING PROTEIN"/>
    <property type="match status" value="1"/>
</dbReference>
<evidence type="ECO:0000256" key="1">
    <source>
        <dbReference type="PROSITE-ProRule" id="PRU00047"/>
    </source>
</evidence>
<keyword evidence="1" id="KW-0862">Zinc</keyword>
<proteinExistence type="predicted"/>
<dbReference type="Proteomes" id="UP000824120">
    <property type="component" value="Chromosome 3"/>
</dbReference>
<organism evidence="3 4">
    <name type="scientific">Solanum commersonii</name>
    <name type="common">Commerson's wild potato</name>
    <name type="synonym">Commerson's nightshade</name>
    <dbReference type="NCBI Taxonomy" id="4109"/>
    <lineage>
        <taxon>Eukaryota</taxon>
        <taxon>Viridiplantae</taxon>
        <taxon>Streptophyta</taxon>
        <taxon>Embryophyta</taxon>
        <taxon>Tracheophyta</taxon>
        <taxon>Spermatophyta</taxon>
        <taxon>Magnoliopsida</taxon>
        <taxon>eudicotyledons</taxon>
        <taxon>Gunneridae</taxon>
        <taxon>Pentapetalae</taxon>
        <taxon>asterids</taxon>
        <taxon>lamiids</taxon>
        <taxon>Solanales</taxon>
        <taxon>Solanaceae</taxon>
        <taxon>Solanoideae</taxon>
        <taxon>Solaneae</taxon>
        <taxon>Solanum</taxon>
    </lineage>
</organism>
<dbReference type="Pfam" id="PF22936">
    <property type="entry name" value="Pol_BBD"/>
    <property type="match status" value="1"/>
</dbReference>
<reference evidence="3 4" key="1">
    <citation type="submission" date="2020-09" db="EMBL/GenBank/DDBJ databases">
        <title>De no assembly of potato wild relative species, Solanum commersonii.</title>
        <authorList>
            <person name="Cho K."/>
        </authorList>
    </citation>
    <scope>NUCLEOTIDE SEQUENCE [LARGE SCALE GENOMIC DNA]</scope>
    <source>
        <strain evidence="3">LZ3.2</strain>
        <tissue evidence="3">Leaf</tissue>
    </source>
</reference>
<dbReference type="Gene3D" id="4.10.60.10">
    <property type="entry name" value="Zinc finger, CCHC-type"/>
    <property type="match status" value="1"/>
</dbReference>
<dbReference type="PROSITE" id="PS50158">
    <property type="entry name" value="ZF_CCHC"/>
    <property type="match status" value="1"/>
</dbReference>
<feature type="domain" description="CCHC-type" evidence="2">
    <location>
        <begin position="228"/>
        <end position="241"/>
    </location>
</feature>
<dbReference type="InterPro" id="IPR054722">
    <property type="entry name" value="PolX-like_BBD"/>
</dbReference>
<gene>
    <name evidence="3" type="ORF">H5410_016660</name>
</gene>
<comment type="caution">
    <text evidence="3">The sequence shown here is derived from an EMBL/GenBank/DDBJ whole genome shotgun (WGS) entry which is preliminary data.</text>
</comment>
<dbReference type="EMBL" id="JACXVP010000003">
    <property type="protein sequence ID" value="KAG5616836.1"/>
    <property type="molecule type" value="Genomic_DNA"/>
</dbReference>
<protein>
    <recommendedName>
        <fullName evidence="2">CCHC-type domain-containing protein</fullName>
    </recommendedName>
</protein>
<dbReference type="InterPro" id="IPR036875">
    <property type="entry name" value="Znf_CCHC_sf"/>
</dbReference>
<keyword evidence="1" id="KW-0479">Metal-binding</keyword>
<sequence>MAYFASTLNSVEKLNASNYGSRSTRMQYYFLGQELWDIIGGSDTTPPTDAEAAKRWKVKAGKTMFVLSVTIEDEFLQRIKNAKTPKEAWDTLATIFTKKNDERLQRLENELLSISQRNMTINQYFSKVKSLSHEISKLDPENAIMETRMRRIIVHDLRLEYKGIITATRGWATKPTLSELENLMANEEDLEKPLSSLTIKDEDKALFTKRQADQKRQVKGFNNRQMEKCYNCGKKGHYARDWWYKKAEETNQQEELVTCHSNKEEEIALATVSEKLVNYEHDWIIDSGCSNHMIGDEKKLINMSEYKGGRVVVTANNSKMPITHIGKTMFVPHHSSRQVELQNVYHVLGMKKNLLFVSQLTNS</sequence>
<accession>A0A9J5ZY07</accession>
<feature type="non-terminal residue" evidence="3">
    <location>
        <position position="1"/>
    </location>
</feature>
<dbReference type="InterPro" id="IPR001878">
    <property type="entry name" value="Znf_CCHC"/>
</dbReference>
<dbReference type="PANTHER" id="PTHR47481">
    <property type="match status" value="1"/>
</dbReference>
<keyword evidence="4" id="KW-1185">Reference proteome</keyword>
<dbReference type="Pfam" id="PF00098">
    <property type="entry name" value="zf-CCHC"/>
    <property type="match status" value="1"/>
</dbReference>
<keyword evidence="1" id="KW-0863">Zinc-finger</keyword>
<dbReference type="OrthoDB" id="1305494at2759"/>
<dbReference type="GO" id="GO:0003676">
    <property type="term" value="F:nucleic acid binding"/>
    <property type="evidence" value="ECO:0007669"/>
    <property type="project" value="InterPro"/>
</dbReference>
<dbReference type="AlphaFoldDB" id="A0A9J5ZY07"/>
<name>A0A9J5ZY07_SOLCO</name>
<dbReference type="GO" id="GO:0008270">
    <property type="term" value="F:zinc ion binding"/>
    <property type="evidence" value="ECO:0007669"/>
    <property type="project" value="UniProtKB-KW"/>
</dbReference>
<dbReference type="Pfam" id="PF14223">
    <property type="entry name" value="Retrotran_gag_2"/>
    <property type="match status" value="1"/>
</dbReference>
<evidence type="ECO:0000313" key="4">
    <source>
        <dbReference type="Proteomes" id="UP000824120"/>
    </source>
</evidence>
<evidence type="ECO:0000313" key="3">
    <source>
        <dbReference type="EMBL" id="KAG5616836.1"/>
    </source>
</evidence>
<dbReference type="SUPFAM" id="SSF57756">
    <property type="entry name" value="Retrovirus zinc finger-like domains"/>
    <property type="match status" value="1"/>
</dbReference>
<evidence type="ECO:0000259" key="2">
    <source>
        <dbReference type="PROSITE" id="PS50158"/>
    </source>
</evidence>